<accession>A0A4R2JHX7</accession>
<evidence type="ECO:0000313" key="4">
    <source>
        <dbReference type="EMBL" id="TCO56606.1"/>
    </source>
</evidence>
<dbReference type="Proteomes" id="UP000295680">
    <property type="component" value="Unassembled WGS sequence"/>
</dbReference>
<dbReference type="InterPro" id="IPR050109">
    <property type="entry name" value="HTH-type_TetR-like_transc_reg"/>
</dbReference>
<protein>
    <submittedName>
        <fullName evidence="4">TetR family transcriptional regulator</fullName>
    </submittedName>
</protein>
<name>A0A4R2JHX7_9PSEU</name>
<dbReference type="InterPro" id="IPR009057">
    <property type="entry name" value="Homeodomain-like_sf"/>
</dbReference>
<gene>
    <name evidence="4" type="ORF">EV192_10679</name>
</gene>
<dbReference type="InterPro" id="IPR036271">
    <property type="entry name" value="Tet_transcr_reg_TetR-rel_C_sf"/>
</dbReference>
<dbReference type="SUPFAM" id="SSF46689">
    <property type="entry name" value="Homeodomain-like"/>
    <property type="match status" value="1"/>
</dbReference>
<dbReference type="EMBL" id="SLWS01000006">
    <property type="protein sequence ID" value="TCO56606.1"/>
    <property type="molecule type" value="Genomic_DNA"/>
</dbReference>
<keyword evidence="1 2" id="KW-0238">DNA-binding</keyword>
<sequence length="190" mass="20606">MARAGRRPGQTETREQILTAARAQFAALGYDGATIRGIAAEASVNPALVHHFFGTKEQVFVAAMQLPVDPALMVPTLLDGPRAQFGERMVRFFLTVWGNPDTREPFLALMRSVMSNEQAVRMLRQFISRTVLAKVADGLGVPRLRMAAAASHLIGLAIVRYIVAVEPLASADDDEIVALVGPVVQHYVDG</sequence>
<dbReference type="PRINTS" id="PR00455">
    <property type="entry name" value="HTHTETR"/>
</dbReference>
<dbReference type="PANTHER" id="PTHR30055:SF235">
    <property type="entry name" value="TRANSCRIPTIONAL REGULATORY PROTEIN"/>
    <property type="match status" value="1"/>
</dbReference>
<dbReference type="InterPro" id="IPR023772">
    <property type="entry name" value="DNA-bd_HTH_TetR-type_CS"/>
</dbReference>
<keyword evidence="5" id="KW-1185">Reference proteome</keyword>
<dbReference type="Gene3D" id="1.10.357.10">
    <property type="entry name" value="Tetracycline Repressor, domain 2"/>
    <property type="match status" value="1"/>
</dbReference>
<dbReference type="AlphaFoldDB" id="A0A4R2JHX7"/>
<dbReference type="Gene3D" id="1.10.10.60">
    <property type="entry name" value="Homeodomain-like"/>
    <property type="match status" value="1"/>
</dbReference>
<dbReference type="GO" id="GO:0003700">
    <property type="term" value="F:DNA-binding transcription factor activity"/>
    <property type="evidence" value="ECO:0007669"/>
    <property type="project" value="TreeGrafter"/>
</dbReference>
<dbReference type="PANTHER" id="PTHR30055">
    <property type="entry name" value="HTH-TYPE TRANSCRIPTIONAL REGULATOR RUTR"/>
    <property type="match status" value="1"/>
</dbReference>
<dbReference type="SUPFAM" id="SSF48498">
    <property type="entry name" value="Tetracyclin repressor-like, C-terminal domain"/>
    <property type="match status" value="1"/>
</dbReference>
<dbReference type="PROSITE" id="PS01081">
    <property type="entry name" value="HTH_TETR_1"/>
    <property type="match status" value="1"/>
</dbReference>
<dbReference type="OrthoDB" id="3210235at2"/>
<organism evidence="4 5">
    <name type="scientific">Actinocrispum wychmicini</name>
    <dbReference type="NCBI Taxonomy" id="1213861"/>
    <lineage>
        <taxon>Bacteria</taxon>
        <taxon>Bacillati</taxon>
        <taxon>Actinomycetota</taxon>
        <taxon>Actinomycetes</taxon>
        <taxon>Pseudonocardiales</taxon>
        <taxon>Pseudonocardiaceae</taxon>
        <taxon>Actinocrispum</taxon>
    </lineage>
</organism>
<dbReference type="Pfam" id="PF17920">
    <property type="entry name" value="TetR_C_16"/>
    <property type="match status" value="1"/>
</dbReference>
<dbReference type="RefSeq" id="WP_132120041.1">
    <property type="nucleotide sequence ID" value="NZ_SLWS01000006.1"/>
</dbReference>
<reference evidence="4 5" key="1">
    <citation type="submission" date="2019-03" db="EMBL/GenBank/DDBJ databases">
        <title>Genomic Encyclopedia of Type Strains, Phase IV (KMG-IV): sequencing the most valuable type-strain genomes for metagenomic binning, comparative biology and taxonomic classification.</title>
        <authorList>
            <person name="Goeker M."/>
        </authorList>
    </citation>
    <scope>NUCLEOTIDE SEQUENCE [LARGE SCALE GENOMIC DNA]</scope>
    <source>
        <strain evidence="4 5">DSM 45934</strain>
    </source>
</reference>
<dbReference type="InterPro" id="IPR001647">
    <property type="entry name" value="HTH_TetR"/>
</dbReference>
<evidence type="ECO:0000259" key="3">
    <source>
        <dbReference type="PROSITE" id="PS50977"/>
    </source>
</evidence>
<dbReference type="GO" id="GO:0000976">
    <property type="term" value="F:transcription cis-regulatory region binding"/>
    <property type="evidence" value="ECO:0007669"/>
    <property type="project" value="TreeGrafter"/>
</dbReference>
<evidence type="ECO:0000256" key="1">
    <source>
        <dbReference type="ARBA" id="ARBA00023125"/>
    </source>
</evidence>
<comment type="caution">
    <text evidence="4">The sequence shown here is derived from an EMBL/GenBank/DDBJ whole genome shotgun (WGS) entry which is preliminary data.</text>
</comment>
<evidence type="ECO:0000256" key="2">
    <source>
        <dbReference type="PROSITE-ProRule" id="PRU00335"/>
    </source>
</evidence>
<dbReference type="Pfam" id="PF00440">
    <property type="entry name" value="TetR_N"/>
    <property type="match status" value="1"/>
</dbReference>
<proteinExistence type="predicted"/>
<feature type="DNA-binding region" description="H-T-H motif" evidence="2">
    <location>
        <begin position="34"/>
        <end position="53"/>
    </location>
</feature>
<evidence type="ECO:0000313" key="5">
    <source>
        <dbReference type="Proteomes" id="UP000295680"/>
    </source>
</evidence>
<feature type="domain" description="HTH tetR-type" evidence="3">
    <location>
        <begin position="11"/>
        <end position="71"/>
    </location>
</feature>
<dbReference type="InterPro" id="IPR041678">
    <property type="entry name" value="TetR_C_16"/>
</dbReference>
<dbReference type="PROSITE" id="PS50977">
    <property type="entry name" value="HTH_TETR_2"/>
    <property type="match status" value="1"/>
</dbReference>